<dbReference type="NCBIfam" id="TIGR02481">
    <property type="entry name" value="hemeryth_dom"/>
    <property type="match status" value="1"/>
</dbReference>
<organism evidence="5 6">
    <name type="scientific">Leptothrix cholodnii (strain ATCC 51168 / LMG 8142 / SP-6)</name>
    <name type="common">Leptothrix discophora (strain SP-6)</name>
    <dbReference type="NCBI Taxonomy" id="395495"/>
    <lineage>
        <taxon>Bacteria</taxon>
        <taxon>Pseudomonadati</taxon>
        <taxon>Pseudomonadota</taxon>
        <taxon>Betaproteobacteria</taxon>
        <taxon>Burkholderiales</taxon>
        <taxon>Sphaerotilaceae</taxon>
        <taxon>Leptothrix</taxon>
    </lineage>
</organism>
<dbReference type="PANTHER" id="PTHR37164:SF1">
    <property type="entry name" value="BACTERIOHEMERYTHRIN"/>
    <property type="match status" value="1"/>
</dbReference>
<evidence type="ECO:0000313" key="6">
    <source>
        <dbReference type="Proteomes" id="UP000001693"/>
    </source>
</evidence>
<gene>
    <name evidence="5" type="ordered locus">Lcho_1625</name>
</gene>
<reference evidence="5 6" key="1">
    <citation type="submission" date="2008-03" db="EMBL/GenBank/DDBJ databases">
        <title>Complete sequence of Leptothrix cholodnii SP-6.</title>
        <authorList>
            <consortium name="US DOE Joint Genome Institute"/>
            <person name="Copeland A."/>
            <person name="Lucas S."/>
            <person name="Lapidus A."/>
            <person name="Glavina del Rio T."/>
            <person name="Dalin E."/>
            <person name="Tice H."/>
            <person name="Bruce D."/>
            <person name="Goodwin L."/>
            <person name="Pitluck S."/>
            <person name="Chertkov O."/>
            <person name="Brettin T."/>
            <person name="Detter J.C."/>
            <person name="Han C."/>
            <person name="Kuske C.R."/>
            <person name="Schmutz J."/>
            <person name="Larimer F."/>
            <person name="Land M."/>
            <person name="Hauser L."/>
            <person name="Kyrpides N."/>
            <person name="Lykidis A."/>
            <person name="Emerson D."/>
            <person name="Richardson P."/>
        </authorList>
    </citation>
    <scope>NUCLEOTIDE SEQUENCE [LARGE SCALE GENOMIC DNA]</scope>
    <source>
        <strain evidence="6">ATCC 51168 / LMG 8142 / SP-6</strain>
    </source>
</reference>
<dbReference type="eggNOG" id="COG2703">
    <property type="taxonomic scope" value="Bacteria"/>
</dbReference>
<comment type="similarity">
    <text evidence="1">Belongs to the hemerythrin family.</text>
</comment>
<accession>B1XXB1</accession>
<dbReference type="SUPFAM" id="SSF47188">
    <property type="entry name" value="Hemerythrin-like"/>
    <property type="match status" value="1"/>
</dbReference>
<feature type="domain" description="Hemerythrin-like" evidence="4">
    <location>
        <begin position="16"/>
        <end position="124"/>
    </location>
</feature>
<proteinExistence type="inferred from homology"/>
<dbReference type="PANTHER" id="PTHR37164">
    <property type="entry name" value="BACTERIOHEMERYTHRIN"/>
    <property type="match status" value="1"/>
</dbReference>
<evidence type="ECO:0000256" key="1">
    <source>
        <dbReference type="ARBA" id="ARBA00010587"/>
    </source>
</evidence>
<evidence type="ECO:0000259" key="4">
    <source>
        <dbReference type="Pfam" id="PF01814"/>
    </source>
</evidence>
<dbReference type="HOGENOM" id="CLU_086902_1_0_4"/>
<dbReference type="AlphaFoldDB" id="B1XXB1"/>
<dbReference type="KEGG" id="lch:Lcho_1625"/>
<dbReference type="Proteomes" id="UP000001693">
    <property type="component" value="Chromosome"/>
</dbReference>
<keyword evidence="6" id="KW-1185">Reference proteome</keyword>
<evidence type="ECO:0000256" key="3">
    <source>
        <dbReference type="ARBA" id="ARBA00023004"/>
    </source>
</evidence>
<keyword evidence="2" id="KW-0479">Metal-binding</keyword>
<dbReference type="InterPro" id="IPR012312">
    <property type="entry name" value="Hemerythrin-like"/>
</dbReference>
<keyword evidence="3" id="KW-0408">Iron</keyword>
<dbReference type="Pfam" id="PF01814">
    <property type="entry name" value="Hemerythrin"/>
    <property type="match status" value="1"/>
</dbReference>
<protein>
    <submittedName>
        <fullName evidence="5">Hemerythrin-like metal-binding protein</fullName>
    </submittedName>
</protein>
<evidence type="ECO:0000256" key="2">
    <source>
        <dbReference type="ARBA" id="ARBA00022723"/>
    </source>
</evidence>
<dbReference type="GO" id="GO:0046872">
    <property type="term" value="F:metal ion binding"/>
    <property type="evidence" value="ECO:0007669"/>
    <property type="project" value="UniProtKB-KW"/>
</dbReference>
<dbReference type="InterPro" id="IPR050669">
    <property type="entry name" value="Hemerythrin"/>
</dbReference>
<dbReference type="InterPro" id="IPR012827">
    <property type="entry name" value="Hemerythrin_metal-bd"/>
</dbReference>
<sequence>MTLIAWTDDIATQHPQMDATHREFIEHLDRLHAALEQPVDAMLAVYDAMLAHTVEHFAQEDRWMAATGFAPENCHSRQHGQVLDVLRDVRRQVVDDGRREMVAQLLPELTQWFEGHAQMMDAGLAYHIGQVGYDTRTGTIRSPVAEASLSGCGSTACSDA</sequence>
<dbReference type="STRING" id="395495.Lcho_1625"/>
<dbReference type="EMBL" id="CP001013">
    <property type="protein sequence ID" value="ACB33892.1"/>
    <property type="molecule type" value="Genomic_DNA"/>
</dbReference>
<dbReference type="OrthoDB" id="5296936at2"/>
<name>B1XXB1_LEPCP</name>
<dbReference type="RefSeq" id="WP_012346653.1">
    <property type="nucleotide sequence ID" value="NC_010524.1"/>
</dbReference>
<evidence type="ECO:0000313" key="5">
    <source>
        <dbReference type="EMBL" id="ACB33892.1"/>
    </source>
</evidence>
<dbReference type="InterPro" id="IPR035938">
    <property type="entry name" value="Hemerythrin-like_sf"/>
</dbReference>
<dbReference type="Gene3D" id="1.20.120.50">
    <property type="entry name" value="Hemerythrin-like"/>
    <property type="match status" value="1"/>
</dbReference>
<dbReference type="CDD" id="cd12107">
    <property type="entry name" value="Hemerythrin"/>
    <property type="match status" value="1"/>
</dbReference>